<organism evidence="3 4">
    <name type="scientific">Danionella cerebrum</name>
    <dbReference type="NCBI Taxonomy" id="2873325"/>
    <lineage>
        <taxon>Eukaryota</taxon>
        <taxon>Metazoa</taxon>
        <taxon>Chordata</taxon>
        <taxon>Craniata</taxon>
        <taxon>Vertebrata</taxon>
        <taxon>Euteleostomi</taxon>
        <taxon>Actinopterygii</taxon>
        <taxon>Neopterygii</taxon>
        <taxon>Teleostei</taxon>
        <taxon>Ostariophysi</taxon>
        <taxon>Cypriniformes</taxon>
        <taxon>Danionidae</taxon>
        <taxon>Danioninae</taxon>
        <taxon>Danionella</taxon>
    </lineage>
</organism>
<dbReference type="EMBL" id="SRMA01025320">
    <property type="protein sequence ID" value="TRY96140.1"/>
    <property type="molecule type" value="Genomic_DNA"/>
</dbReference>
<dbReference type="Pfam" id="PF07741">
    <property type="entry name" value="BRF1"/>
    <property type="match status" value="1"/>
</dbReference>
<gene>
    <name evidence="3" type="ORF">DNTS_015955</name>
</gene>
<evidence type="ECO:0000259" key="2">
    <source>
        <dbReference type="Pfam" id="PF07741"/>
    </source>
</evidence>
<feature type="domain" description="Brf1 TBP-binding" evidence="2">
    <location>
        <begin position="94"/>
        <end position="158"/>
    </location>
</feature>
<reference evidence="3 4" key="1">
    <citation type="journal article" date="2019" name="Sci. Data">
        <title>Hybrid genome assembly and annotation of Danionella translucida.</title>
        <authorList>
            <person name="Kadobianskyi M."/>
            <person name="Schulze L."/>
            <person name="Schuelke M."/>
            <person name="Judkewitz B."/>
        </authorList>
    </citation>
    <scope>NUCLEOTIDE SEQUENCE [LARGE SCALE GENOMIC DNA]</scope>
    <source>
        <strain evidence="3 4">Bolton</strain>
    </source>
</reference>
<evidence type="ECO:0000256" key="1">
    <source>
        <dbReference type="SAM" id="MobiDB-lite"/>
    </source>
</evidence>
<dbReference type="InterPro" id="IPR011665">
    <property type="entry name" value="BRF1_TBP-bd_dom"/>
</dbReference>
<accession>A0A553R1T7</accession>
<evidence type="ECO:0000313" key="4">
    <source>
        <dbReference type="Proteomes" id="UP000316079"/>
    </source>
</evidence>
<protein>
    <recommendedName>
        <fullName evidence="2">Brf1 TBP-binding domain-containing protein</fullName>
    </recommendedName>
</protein>
<feature type="compositionally biased region" description="Basic and acidic residues" evidence="1">
    <location>
        <begin position="98"/>
        <end position="113"/>
    </location>
</feature>
<sequence>MLFSDDVISLASSSLLVDDAEEDEELRAAASHLCRTESGEDRSGSELERDGERASPTKRPSLELLLGALPTAASLGLSESISKAGDEKENDVAEESEKEERIAKEKEDGTYKEPKKHRKPKRRLDPINASTADEAIEKMLERKRISSKINYDVLKDINKPNQKSPSHKPEDTTIESKRTLAARRKPQLNPSISKTISSFGKRYGSFHQWRLLKILSTLWYTLRLQPLVCAQPTKKLALDHNLSGNPVAAPSVPAPEAVVVESGPVAYEDPGDEDEDDEEEEFCVSAMQLMGGT</sequence>
<evidence type="ECO:0000313" key="3">
    <source>
        <dbReference type="EMBL" id="TRY96140.1"/>
    </source>
</evidence>
<feature type="region of interest" description="Disordered" evidence="1">
    <location>
        <begin position="78"/>
        <end position="129"/>
    </location>
</feature>
<dbReference type="STRING" id="623744.A0A553R1T7"/>
<name>A0A553R1T7_9TELE</name>
<proteinExistence type="predicted"/>
<feature type="compositionally biased region" description="Basic and acidic residues" evidence="1">
    <location>
        <begin position="34"/>
        <end position="55"/>
    </location>
</feature>
<dbReference type="OrthoDB" id="511529at2759"/>
<comment type="caution">
    <text evidence="3">The sequence shown here is derived from an EMBL/GenBank/DDBJ whole genome shotgun (WGS) entry which is preliminary data.</text>
</comment>
<dbReference type="Proteomes" id="UP000316079">
    <property type="component" value="Unassembled WGS sequence"/>
</dbReference>
<feature type="non-terminal residue" evidence="3">
    <location>
        <position position="293"/>
    </location>
</feature>
<feature type="region of interest" description="Disordered" evidence="1">
    <location>
        <begin position="27"/>
        <end position="62"/>
    </location>
</feature>
<dbReference type="AlphaFoldDB" id="A0A553R1T7"/>
<keyword evidence="4" id="KW-1185">Reference proteome</keyword>